<dbReference type="AlphaFoldDB" id="A0A0M3UFM3"/>
<organism evidence="1 2">
    <name type="scientific">Arthrobacter alpinus</name>
    <dbReference type="NCBI Taxonomy" id="656366"/>
    <lineage>
        <taxon>Bacteria</taxon>
        <taxon>Bacillati</taxon>
        <taxon>Actinomycetota</taxon>
        <taxon>Actinomycetes</taxon>
        <taxon>Micrococcales</taxon>
        <taxon>Micrococcaceae</taxon>
        <taxon>Arthrobacter</taxon>
    </lineage>
</organism>
<sequence length="72" mass="7774">MSESILEFAGMPDPAVLRRVDSECQTTVLLAARVRFLYECDDAGLRNLAVVALSDAGVACRRASELFGLSPE</sequence>
<proteinExistence type="predicted"/>
<reference evidence="2" key="1">
    <citation type="submission" date="2015-09" db="EMBL/GenBank/DDBJ databases">
        <title>Complete genome of Arthrobacter alpinus strain R3.8.</title>
        <authorList>
            <person name="See-Too W.S."/>
            <person name="Chan K.G."/>
        </authorList>
    </citation>
    <scope>NUCLEOTIDE SEQUENCE [LARGE SCALE GENOMIC DNA]</scope>
    <source>
        <strain evidence="2">R3.8</strain>
    </source>
</reference>
<evidence type="ECO:0000313" key="1">
    <source>
        <dbReference type="EMBL" id="ALE91259.1"/>
    </source>
</evidence>
<accession>A0A0M3UFM3</accession>
<gene>
    <name evidence="1" type="ORF">AOC05_00945</name>
</gene>
<dbReference type="PATRIC" id="fig|656366.3.peg.207"/>
<dbReference type="RefSeq" id="WP_062004875.1">
    <property type="nucleotide sequence ID" value="NZ_CP012677.1"/>
</dbReference>
<dbReference type="KEGG" id="aaq:AOC05_00945"/>
<protein>
    <submittedName>
        <fullName evidence="1">Uncharacterized protein</fullName>
    </submittedName>
</protein>
<evidence type="ECO:0000313" key="2">
    <source>
        <dbReference type="Proteomes" id="UP000062833"/>
    </source>
</evidence>
<dbReference type="Proteomes" id="UP000062833">
    <property type="component" value="Chromosome"/>
</dbReference>
<name>A0A0M3UFM3_9MICC</name>
<keyword evidence="2" id="KW-1185">Reference proteome</keyword>
<dbReference type="EMBL" id="CP012677">
    <property type="protein sequence ID" value="ALE91259.1"/>
    <property type="molecule type" value="Genomic_DNA"/>
</dbReference>